<evidence type="ECO:0000259" key="11">
    <source>
        <dbReference type="PROSITE" id="PS50157"/>
    </source>
</evidence>
<evidence type="ECO:0000313" key="13">
    <source>
        <dbReference type="Proteomes" id="UP001162480"/>
    </source>
</evidence>
<dbReference type="Proteomes" id="UP001162480">
    <property type="component" value="Chromosome 29"/>
</dbReference>
<evidence type="ECO:0000256" key="3">
    <source>
        <dbReference type="ARBA" id="ARBA00022737"/>
    </source>
</evidence>
<keyword evidence="13" id="KW-1185">Reference proteome</keyword>
<dbReference type="InterPro" id="IPR036236">
    <property type="entry name" value="Znf_C2H2_sf"/>
</dbReference>
<dbReference type="Gene3D" id="3.30.160.60">
    <property type="entry name" value="Classic Zinc Finger"/>
    <property type="match status" value="2"/>
</dbReference>
<keyword evidence="8" id="KW-0804">Transcription</keyword>
<evidence type="ECO:0000256" key="9">
    <source>
        <dbReference type="ARBA" id="ARBA00023242"/>
    </source>
</evidence>
<evidence type="ECO:0000256" key="1">
    <source>
        <dbReference type="ARBA" id="ARBA00004123"/>
    </source>
</evidence>
<evidence type="ECO:0000256" key="2">
    <source>
        <dbReference type="ARBA" id="ARBA00022723"/>
    </source>
</evidence>
<keyword evidence="5" id="KW-0862">Zinc</keyword>
<sequence length="80" mass="9104">MNAYKCDICDKSFSQKINLSNHKLIHIGDMPYCNICGKSFSQKGHLSTHLSIHTQVTMELTATFTGLRYLEYRGDDQFTG</sequence>
<dbReference type="GO" id="GO:0003677">
    <property type="term" value="F:DNA binding"/>
    <property type="evidence" value="ECO:0007669"/>
    <property type="project" value="UniProtKB-KW"/>
</dbReference>
<keyword evidence="2" id="KW-0479">Metal-binding</keyword>
<reference evidence="12" key="1">
    <citation type="submission" date="2023-08" db="EMBL/GenBank/DDBJ databases">
        <authorList>
            <person name="Alioto T."/>
            <person name="Alioto T."/>
            <person name="Gomez Garrido J."/>
        </authorList>
    </citation>
    <scope>NUCLEOTIDE SEQUENCE</scope>
</reference>
<evidence type="ECO:0000313" key="12">
    <source>
        <dbReference type="EMBL" id="CAI9743838.1"/>
    </source>
</evidence>
<dbReference type="PANTHER" id="PTHR24394:SF44">
    <property type="entry name" value="ZINC FINGER PROTEIN 271-LIKE"/>
    <property type="match status" value="1"/>
</dbReference>
<dbReference type="PROSITE" id="PS50157">
    <property type="entry name" value="ZINC_FINGER_C2H2_2"/>
    <property type="match status" value="2"/>
</dbReference>
<gene>
    <name evidence="12" type="ORF">OCTVUL_1B003827</name>
</gene>
<name>A0AA36C056_OCTVU</name>
<dbReference type="InterPro" id="IPR013087">
    <property type="entry name" value="Znf_C2H2_type"/>
</dbReference>
<organism evidence="12 13">
    <name type="scientific">Octopus vulgaris</name>
    <name type="common">Common octopus</name>
    <dbReference type="NCBI Taxonomy" id="6645"/>
    <lineage>
        <taxon>Eukaryota</taxon>
        <taxon>Metazoa</taxon>
        <taxon>Spiralia</taxon>
        <taxon>Lophotrochozoa</taxon>
        <taxon>Mollusca</taxon>
        <taxon>Cephalopoda</taxon>
        <taxon>Coleoidea</taxon>
        <taxon>Octopodiformes</taxon>
        <taxon>Octopoda</taxon>
        <taxon>Incirrata</taxon>
        <taxon>Octopodidae</taxon>
        <taxon>Octopus</taxon>
    </lineage>
</organism>
<dbReference type="FunFam" id="3.30.160.60:FF:000340">
    <property type="entry name" value="zinc finger protein 473 isoform X1"/>
    <property type="match status" value="1"/>
</dbReference>
<dbReference type="GO" id="GO:0000981">
    <property type="term" value="F:DNA-binding transcription factor activity, RNA polymerase II-specific"/>
    <property type="evidence" value="ECO:0007669"/>
    <property type="project" value="TreeGrafter"/>
</dbReference>
<keyword evidence="9" id="KW-0539">Nucleus</keyword>
<evidence type="ECO:0000256" key="4">
    <source>
        <dbReference type="ARBA" id="ARBA00022771"/>
    </source>
</evidence>
<dbReference type="SMART" id="SM00355">
    <property type="entry name" value="ZnF_C2H2"/>
    <property type="match status" value="2"/>
</dbReference>
<keyword evidence="3" id="KW-0677">Repeat</keyword>
<feature type="domain" description="C2H2-type" evidence="11">
    <location>
        <begin position="4"/>
        <end position="31"/>
    </location>
</feature>
<dbReference type="PROSITE" id="PS00028">
    <property type="entry name" value="ZINC_FINGER_C2H2_1"/>
    <property type="match status" value="2"/>
</dbReference>
<accession>A0AA36C056</accession>
<dbReference type="GO" id="GO:0008270">
    <property type="term" value="F:zinc ion binding"/>
    <property type="evidence" value="ECO:0007669"/>
    <property type="project" value="UniProtKB-KW"/>
</dbReference>
<dbReference type="AlphaFoldDB" id="A0AA36C056"/>
<dbReference type="GO" id="GO:0005634">
    <property type="term" value="C:nucleus"/>
    <property type="evidence" value="ECO:0007669"/>
    <property type="project" value="UniProtKB-SubCell"/>
</dbReference>
<keyword evidence="7" id="KW-0238">DNA-binding</keyword>
<dbReference type="Pfam" id="PF00096">
    <property type="entry name" value="zf-C2H2"/>
    <property type="match status" value="2"/>
</dbReference>
<proteinExistence type="predicted"/>
<protein>
    <submittedName>
        <fullName evidence="12">---NA</fullName>
    </submittedName>
</protein>
<evidence type="ECO:0000256" key="8">
    <source>
        <dbReference type="ARBA" id="ARBA00023163"/>
    </source>
</evidence>
<evidence type="ECO:0000256" key="7">
    <source>
        <dbReference type="ARBA" id="ARBA00023125"/>
    </source>
</evidence>
<dbReference type="PANTHER" id="PTHR24394">
    <property type="entry name" value="ZINC FINGER PROTEIN"/>
    <property type="match status" value="1"/>
</dbReference>
<feature type="domain" description="C2H2-type" evidence="11">
    <location>
        <begin position="31"/>
        <end position="54"/>
    </location>
</feature>
<dbReference type="EMBL" id="OX597842">
    <property type="protein sequence ID" value="CAI9743838.1"/>
    <property type="molecule type" value="Genomic_DNA"/>
</dbReference>
<evidence type="ECO:0000256" key="5">
    <source>
        <dbReference type="ARBA" id="ARBA00022833"/>
    </source>
</evidence>
<evidence type="ECO:0000256" key="10">
    <source>
        <dbReference type="PROSITE-ProRule" id="PRU00042"/>
    </source>
</evidence>
<keyword evidence="4 10" id="KW-0863">Zinc-finger</keyword>
<comment type="subcellular location">
    <subcellularLocation>
        <location evidence="1">Nucleus</location>
    </subcellularLocation>
</comment>
<dbReference type="SUPFAM" id="SSF57667">
    <property type="entry name" value="beta-beta-alpha zinc fingers"/>
    <property type="match status" value="1"/>
</dbReference>
<dbReference type="FunFam" id="3.30.160.60:FF:000634">
    <property type="entry name" value="Zinc finger X-chromosomal protein"/>
    <property type="match status" value="1"/>
</dbReference>
<keyword evidence="6" id="KW-0805">Transcription regulation</keyword>
<evidence type="ECO:0000256" key="6">
    <source>
        <dbReference type="ARBA" id="ARBA00023015"/>
    </source>
</evidence>